<feature type="domain" description="Ig-like" evidence="4">
    <location>
        <begin position="1"/>
        <end position="91"/>
    </location>
</feature>
<dbReference type="EMBL" id="AP028909">
    <property type="protein sequence ID" value="BES88917.1"/>
    <property type="molecule type" value="Genomic_DNA"/>
</dbReference>
<dbReference type="InterPro" id="IPR036179">
    <property type="entry name" value="Ig-like_dom_sf"/>
</dbReference>
<keyword evidence="2" id="KW-0472">Membrane</keyword>
<reference evidence="5 6" key="1">
    <citation type="submission" date="2023-09" db="EMBL/GenBank/DDBJ databases">
        <title>Nesidiocoris tenuis whole genome shotgun sequence.</title>
        <authorList>
            <person name="Shibata T."/>
            <person name="Shimoda M."/>
            <person name="Kobayashi T."/>
            <person name="Uehara T."/>
        </authorList>
    </citation>
    <scope>NUCLEOTIDE SEQUENCE [LARGE SCALE GENOMIC DNA]</scope>
    <source>
        <strain evidence="5 6">Japan</strain>
    </source>
</reference>
<keyword evidence="3" id="KW-1015">Disulfide bond</keyword>
<sequence>MSGVEHHVVQGTTVLLKCEVFGARPPAQVKWFNATIELVAEHNSTKFNEGDGTYNTSSTLVFSATRFENDASITCEASNEIMTSRQEVPLRETLKLEVLCK</sequence>
<dbReference type="SUPFAM" id="SSF48726">
    <property type="entry name" value="Immunoglobulin"/>
    <property type="match status" value="1"/>
</dbReference>
<evidence type="ECO:0000313" key="5">
    <source>
        <dbReference type="EMBL" id="BES88917.1"/>
    </source>
</evidence>
<comment type="subcellular location">
    <subcellularLocation>
        <location evidence="1">Membrane</location>
        <topology evidence="1">Single-pass membrane protein</topology>
    </subcellularLocation>
</comment>
<dbReference type="InterPro" id="IPR003599">
    <property type="entry name" value="Ig_sub"/>
</dbReference>
<evidence type="ECO:0000313" key="6">
    <source>
        <dbReference type="Proteomes" id="UP001307889"/>
    </source>
</evidence>
<dbReference type="InterPro" id="IPR013783">
    <property type="entry name" value="Ig-like_fold"/>
</dbReference>
<dbReference type="SMART" id="SM00409">
    <property type="entry name" value="IG"/>
    <property type="match status" value="1"/>
</dbReference>
<dbReference type="PANTHER" id="PTHR23278:SF32">
    <property type="entry name" value="NEUROMUSCULIN, ISOFORM E"/>
    <property type="match status" value="1"/>
</dbReference>
<organism evidence="5 6">
    <name type="scientific">Nesidiocoris tenuis</name>
    <dbReference type="NCBI Taxonomy" id="355587"/>
    <lineage>
        <taxon>Eukaryota</taxon>
        <taxon>Metazoa</taxon>
        <taxon>Ecdysozoa</taxon>
        <taxon>Arthropoda</taxon>
        <taxon>Hexapoda</taxon>
        <taxon>Insecta</taxon>
        <taxon>Pterygota</taxon>
        <taxon>Neoptera</taxon>
        <taxon>Paraneoptera</taxon>
        <taxon>Hemiptera</taxon>
        <taxon>Heteroptera</taxon>
        <taxon>Panheteroptera</taxon>
        <taxon>Cimicomorpha</taxon>
        <taxon>Miridae</taxon>
        <taxon>Dicyphina</taxon>
        <taxon>Nesidiocoris</taxon>
    </lineage>
</organism>
<evidence type="ECO:0000256" key="3">
    <source>
        <dbReference type="ARBA" id="ARBA00023157"/>
    </source>
</evidence>
<name>A0ABN7A9B8_9HEMI</name>
<accession>A0ABN7A9B8</accession>
<dbReference type="InterPro" id="IPR007110">
    <property type="entry name" value="Ig-like_dom"/>
</dbReference>
<evidence type="ECO:0000256" key="2">
    <source>
        <dbReference type="ARBA" id="ARBA00023136"/>
    </source>
</evidence>
<proteinExistence type="predicted"/>
<dbReference type="PANTHER" id="PTHR23278">
    <property type="entry name" value="SIDESTEP PROTEIN"/>
    <property type="match status" value="1"/>
</dbReference>
<gene>
    <name evidence="5" type="ORF">NTJ_01724</name>
</gene>
<dbReference type="Gene3D" id="2.60.40.10">
    <property type="entry name" value="Immunoglobulins"/>
    <property type="match status" value="1"/>
</dbReference>
<evidence type="ECO:0000259" key="4">
    <source>
        <dbReference type="PROSITE" id="PS50835"/>
    </source>
</evidence>
<dbReference type="InterPro" id="IPR013162">
    <property type="entry name" value="CD80_C2-set"/>
</dbReference>
<dbReference type="Proteomes" id="UP001307889">
    <property type="component" value="Chromosome 1"/>
</dbReference>
<dbReference type="Pfam" id="PF08205">
    <property type="entry name" value="C2-set_2"/>
    <property type="match status" value="1"/>
</dbReference>
<protein>
    <submittedName>
        <fullName evidence="5">IG_like</fullName>
    </submittedName>
</protein>
<evidence type="ECO:0000256" key="1">
    <source>
        <dbReference type="ARBA" id="ARBA00004167"/>
    </source>
</evidence>
<dbReference type="PROSITE" id="PS50835">
    <property type="entry name" value="IG_LIKE"/>
    <property type="match status" value="1"/>
</dbReference>
<keyword evidence="6" id="KW-1185">Reference proteome</keyword>